<feature type="compositionally biased region" description="Low complexity" evidence="1">
    <location>
        <begin position="335"/>
        <end position="349"/>
    </location>
</feature>
<accession>A0ABP0DL72</accession>
<feature type="region of interest" description="Disordered" evidence="1">
    <location>
        <begin position="542"/>
        <end position="561"/>
    </location>
</feature>
<protein>
    <submittedName>
        <fullName evidence="2">Uncharacterized protein</fullName>
    </submittedName>
</protein>
<evidence type="ECO:0000313" key="2">
    <source>
        <dbReference type="EMBL" id="CAK7268047.1"/>
    </source>
</evidence>
<reference evidence="2 3" key="1">
    <citation type="submission" date="2024-01" db="EMBL/GenBank/DDBJ databases">
        <authorList>
            <person name="Allen C."/>
            <person name="Tagirdzhanova G."/>
        </authorList>
    </citation>
    <scope>NUCLEOTIDE SEQUENCE [LARGE SCALE GENOMIC DNA]</scope>
    <source>
        <strain evidence="2 3">CBS 119000</strain>
    </source>
</reference>
<sequence>MSASSPTYDFHVPGAYHFDNPPNPSSGASFAPLGANVYLPPTDSLYLSKKRDDLALAQSVGSLYSDLSSGGHSAENGGAKRKRIAQDSRETTPLAAEWDGDHGTFAMAAQIDIVGDSGMDESIYSDVTYRRNLGPQPAPATAVDHTAAAKTVAADRWNVLYALGSVVGRMWSFCTVGAFRGFHAGGGATYDWQSGKPTTGVDAVANEVPPPALRPARLEKAQARRVSSKVHRHPVAEEVARPTPQARDGKRRQVSANCDDVARNWVMVNSQQKQTLQGSAAPAITRPLTPPQLEVDAAGGRATLSVTPTRNSAHTPERHTSSYARGGGHPATPNTTASRRISTPISRRSGVTPTTHSRRVGASTASAARTAHASSPGRSSREPASFASPRTSTPTGGSRIPMPMSASDSNPFARASAGSPRPGSRASSSLGMNGGLSSMTVGRPGSPASMQGHGHRRSQSGRVCMSPLTKKTPRSHMNANDGIPSTMDVHESPRLNDEAKRLAAQNLAAEQESDAKMEAFNLRLQEMIRQGQQALGTTFEVDIDDSVGGGGGADDEFWASD</sequence>
<dbReference type="Proteomes" id="UP001642502">
    <property type="component" value="Unassembled WGS sequence"/>
</dbReference>
<feature type="compositionally biased region" description="Polar residues" evidence="1">
    <location>
        <begin position="304"/>
        <end position="314"/>
    </location>
</feature>
<keyword evidence="3" id="KW-1185">Reference proteome</keyword>
<comment type="caution">
    <text evidence="2">The sequence shown here is derived from an EMBL/GenBank/DDBJ whole genome shotgun (WGS) entry which is preliminary data.</text>
</comment>
<dbReference type="EMBL" id="CAWUON010000033">
    <property type="protein sequence ID" value="CAK7268047.1"/>
    <property type="molecule type" value="Genomic_DNA"/>
</dbReference>
<evidence type="ECO:0000256" key="1">
    <source>
        <dbReference type="SAM" id="MobiDB-lite"/>
    </source>
</evidence>
<feature type="region of interest" description="Disordered" evidence="1">
    <location>
        <begin position="304"/>
        <end position="486"/>
    </location>
</feature>
<feature type="region of interest" description="Disordered" evidence="1">
    <location>
        <begin position="66"/>
        <end position="92"/>
    </location>
</feature>
<feature type="region of interest" description="Disordered" evidence="1">
    <location>
        <begin position="225"/>
        <end position="254"/>
    </location>
</feature>
<name>A0ABP0DL72_9PEZI</name>
<feature type="compositionally biased region" description="Low complexity" evidence="1">
    <location>
        <begin position="413"/>
        <end position="439"/>
    </location>
</feature>
<organism evidence="2 3">
    <name type="scientific">Sporothrix epigloea</name>
    <dbReference type="NCBI Taxonomy" id="1892477"/>
    <lineage>
        <taxon>Eukaryota</taxon>
        <taxon>Fungi</taxon>
        <taxon>Dikarya</taxon>
        <taxon>Ascomycota</taxon>
        <taxon>Pezizomycotina</taxon>
        <taxon>Sordariomycetes</taxon>
        <taxon>Sordariomycetidae</taxon>
        <taxon>Ophiostomatales</taxon>
        <taxon>Ophiostomataceae</taxon>
        <taxon>Sporothrix</taxon>
    </lineage>
</organism>
<feature type="compositionally biased region" description="Low complexity" evidence="1">
    <location>
        <begin position="362"/>
        <end position="375"/>
    </location>
</feature>
<evidence type="ECO:0000313" key="3">
    <source>
        <dbReference type="Proteomes" id="UP001642502"/>
    </source>
</evidence>
<gene>
    <name evidence="2" type="ORF">SEPCBS119000_002859</name>
</gene>
<proteinExistence type="predicted"/>